<evidence type="ECO:0000313" key="2">
    <source>
        <dbReference type="EMBL" id="MDM3927818.1"/>
    </source>
</evidence>
<reference evidence="2" key="1">
    <citation type="submission" date="2023-06" db="EMBL/GenBank/DDBJ databases">
        <title>Itaconate inhibition of nontuberculous mycobacteria.</title>
        <authorList>
            <person name="Breen P."/>
            <person name="Zimbric M."/>
            <person name="Caverly L."/>
        </authorList>
    </citation>
    <scope>NUCLEOTIDE SEQUENCE</scope>
    <source>
        <strain evidence="2">FLAC1071</strain>
    </source>
</reference>
<feature type="region of interest" description="Disordered" evidence="1">
    <location>
        <begin position="1"/>
        <end position="26"/>
    </location>
</feature>
<dbReference type="RefSeq" id="WP_145929560.1">
    <property type="nucleotide sequence ID" value="NZ_JASZZX010000016.1"/>
</dbReference>
<gene>
    <name evidence="2" type="ORF">QRB35_17555</name>
</gene>
<organism evidence="2 3">
    <name type="scientific">Mycobacterium intracellulare subsp. chimaera</name>
    <dbReference type="NCBI Taxonomy" id="222805"/>
    <lineage>
        <taxon>Bacteria</taxon>
        <taxon>Bacillati</taxon>
        <taxon>Actinomycetota</taxon>
        <taxon>Actinomycetes</taxon>
        <taxon>Mycobacteriales</taxon>
        <taxon>Mycobacteriaceae</taxon>
        <taxon>Mycobacterium</taxon>
        <taxon>Mycobacterium avium complex (MAC)</taxon>
    </lineage>
</organism>
<proteinExistence type="predicted"/>
<comment type="caution">
    <text evidence="2">The sequence shown here is derived from an EMBL/GenBank/DDBJ whole genome shotgun (WGS) entry which is preliminary data.</text>
</comment>
<accession>A0ABT7P441</accession>
<sequence>MRSSRTNAQRSRRRVRAATPADQKRAPKRILDALIGLRVSSQQRQAMEWKAKNLGFESAQDWIRAHMGPEIEAAIREMKDTQELAAAS</sequence>
<evidence type="ECO:0000256" key="1">
    <source>
        <dbReference type="SAM" id="MobiDB-lite"/>
    </source>
</evidence>
<dbReference type="Proteomes" id="UP001529272">
    <property type="component" value="Unassembled WGS sequence"/>
</dbReference>
<keyword evidence="3" id="KW-1185">Reference proteome</keyword>
<protein>
    <submittedName>
        <fullName evidence="2">Uncharacterized protein</fullName>
    </submittedName>
</protein>
<dbReference type="EMBL" id="JASZZX010000016">
    <property type="protein sequence ID" value="MDM3927818.1"/>
    <property type="molecule type" value="Genomic_DNA"/>
</dbReference>
<reference evidence="2" key="2">
    <citation type="submission" date="2023-06" db="EMBL/GenBank/DDBJ databases">
        <authorList>
            <person name="Spilker T."/>
        </authorList>
    </citation>
    <scope>NUCLEOTIDE SEQUENCE</scope>
    <source>
        <strain evidence="2">FLAC1071</strain>
    </source>
</reference>
<evidence type="ECO:0000313" key="3">
    <source>
        <dbReference type="Proteomes" id="UP001529272"/>
    </source>
</evidence>
<name>A0ABT7P441_MYCIT</name>